<dbReference type="KEGG" id="bxe:Bxe_B0045"/>
<gene>
    <name evidence="1" type="ORF">Bxe_B0045</name>
</gene>
<evidence type="ECO:0000313" key="1">
    <source>
        <dbReference type="EMBL" id="ABE35881.1"/>
    </source>
</evidence>
<proteinExistence type="predicted"/>
<name>Q13J58_PARXL</name>
<evidence type="ECO:0000313" key="2">
    <source>
        <dbReference type="Proteomes" id="UP000001817"/>
    </source>
</evidence>
<keyword evidence="2" id="KW-1185">Reference proteome</keyword>
<accession>Q13J58</accession>
<organism evidence="1 2">
    <name type="scientific">Paraburkholderia xenovorans (strain LB400)</name>
    <dbReference type="NCBI Taxonomy" id="266265"/>
    <lineage>
        <taxon>Bacteria</taxon>
        <taxon>Pseudomonadati</taxon>
        <taxon>Pseudomonadota</taxon>
        <taxon>Betaproteobacteria</taxon>
        <taxon>Burkholderiales</taxon>
        <taxon>Burkholderiaceae</taxon>
        <taxon>Paraburkholderia</taxon>
    </lineage>
</organism>
<reference evidence="1 2" key="1">
    <citation type="journal article" date="2006" name="Proc. Natl. Acad. Sci. U.S.A.">
        <title>Burkholderia xenovorans LB400 harbors a multi-replicon, 9.73-Mbp genome shaped for versatility.</title>
        <authorList>
            <person name="Chain P.S."/>
            <person name="Denef V.J."/>
            <person name="Konstantinidis K.T."/>
            <person name="Vergez L.M."/>
            <person name="Agullo L."/>
            <person name="Reyes V.L."/>
            <person name="Hauser L."/>
            <person name="Cordova M."/>
            <person name="Gomez L."/>
            <person name="Gonzalez M."/>
            <person name="Land M."/>
            <person name="Lao V."/>
            <person name="Larimer F."/>
            <person name="LiPuma J.J."/>
            <person name="Mahenthiralingam E."/>
            <person name="Malfatti S.A."/>
            <person name="Marx C.J."/>
            <person name="Parnell J.J."/>
            <person name="Ramette A."/>
            <person name="Richardson P."/>
            <person name="Seeger M."/>
            <person name="Smith D."/>
            <person name="Spilker T."/>
            <person name="Sul W.J."/>
            <person name="Tsoi T.V."/>
            <person name="Ulrich L.E."/>
            <person name="Zhulin I.B."/>
            <person name="Tiedje J.M."/>
        </authorList>
    </citation>
    <scope>NUCLEOTIDE SEQUENCE [LARGE SCALE GENOMIC DNA]</scope>
    <source>
        <strain evidence="1 2">LB400</strain>
    </source>
</reference>
<protein>
    <submittedName>
        <fullName evidence="1">Uncharacterized protein</fullName>
    </submittedName>
</protein>
<dbReference type="AlphaFoldDB" id="Q13J58"/>
<dbReference type="EMBL" id="CP000271">
    <property type="protein sequence ID" value="ABE35881.1"/>
    <property type="molecule type" value="Genomic_DNA"/>
</dbReference>
<sequence>MQIAAVQTLIEGGNPTGNYRTRKAAIKKRQHQPCDLEPPNLIVKSASCPAYTPLCIAGYGSYVFEENRHGAVRPRGTVR</sequence>
<dbReference type="STRING" id="266265.Bxe_B0045"/>
<dbReference type="Proteomes" id="UP000001817">
    <property type="component" value="Chromosome 2"/>
</dbReference>